<evidence type="ECO:0000256" key="4">
    <source>
        <dbReference type="ARBA" id="ARBA00023002"/>
    </source>
</evidence>
<comment type="similarity">
    <text evidence="5">Belongs to the zinc-containing alcohol dehydrogenase family.</text>
</comment>
<gene>
    <name evidence="7" type="ORF">FCC1311_062392</name>
</gene>
<dbReference type="CDD" id="cd05283">
    <property type="entry name" value="CAD1"/>
    <property type="match status" value="1"/>
</dbReference>
<keyword evidence="3 5" id="KW-0862">Zinc</keyword>
<dbReference type="InterPro" id="IPR036291">
    <property type="entry name" value="NAD(P)-bd_dom_sf"/>
</dbReference>
<dbReference type="InterPro" id="IPR002328">
    <property type="entry name" value="ADH_Zn_CS"/>
</dbReference>
<dbReference type="InterPro" id="IPR013149">
    <property type="entry name" value="ADH-like_C"/>
</dbReference>
<accession>A0A2R5GI75</accession>
<dbReference type="InParanoid" id="A0A2R5GI75"/>
<comment type="caution">
    <text evidence="7">The sequence shown here is derived from an EMBL/GenBank/DDBJ whole genome shotgun (WGS) entry which is preliminary data.</text>
</comment>
<proteinExistence type="inferred from homology"/>
<sequence>MISSAGSGPRTCKGLFADAPDDDFYVKEFERRALGPKDVDIDIKYAGICSSDIHTKRSEWGPADYEICPGHEIAGIVRAVGPEVKKFKVGDRVGVGCMVDSCRTCECCKHGDEQLCMNGFVATYGSRLKYDHHPDKGAKTYGGYSTGIVVDQDFVLSIPKSLPLDKAAPLLCCGITTFSPLYHYGLKKGQHFAVAGLGGLGHMSVKFAIAMGAKVTVLSRGTAKRDDALKLGAHDYVDVKDAGAMKSAAGSIDFILDTISAKHDLTSYLRLLKYDGKLIMVGLSPEPLDLSVFSIIMGRKTIAGSPIGGIAETQTVLDFCGKHGVTPETEIVSADYVDEAFERVHNADVRYRFVIDIANTLA</sequence>
<dbReference type="InterPro" id="IPR020843">
    <property type="entry name" value="ER"/>
</dbReference>
<dbReference type="SUPFAM" id="SSF51735">
    <property type="entry name" value="NAD(P)-binding Rossmann-fold domains"/>
    <property type="match status" value="1"/>
</dbReference>
<dbReference type="OrthoDB" id="1879366at2759"/>
<evidence type="ECO:0000313" key="8">
    <source>
        <dbReference type="Proteomes" id="UP000241890"/>
    </source>
</evidence>
<dbReference type="InterPro" id="IPR013154">
    <property type="entry name" value="ADH-like_N"/>
</dbReference>
<protein>
    <submittedName>
        <fullName evidence="7">Cinnamyl alcohol dehydrogenase 2</fullName>
    </submittedName>
</protein>
<dbReference type="EMBL" id="BEYU01000070">
    <property type="protein sequence ID" value="GBG30019.1"/>
    <property type="molecule type" value="Genomic_DNA"/>
</dbReference>
<dbReference type="PANTHER" id="PTHR42683">
    <property type="entry name" value="ALDEHYDE REDUCTASE"/>
    <property type="match status" value="1"/>
</dbReference>
<feature type="domain" description="Enoyl reductase (ER)" evidence="6">
    <location>
        <begin position="19"/>
        <end position="355"/>
    </location>
</feature>
<dbReference type="AlphaFoldDB" id="A0A2R5GI75"/>
<keyword evidence="4" id="KW-0560">Oxidoreductase</keyword>
<dbReference type="Proteomes" id="UP000241890">
    <property type="component" value="Unassembled WGS sequence"/>
</dbReference>
<comment type="cofactor">
    <cofactor evidence="1 5">
        <name>Zn(2+)</name>
        <dbReference type="ChEBI" id="CHEBI:29105"/>
    </cofactor>
</comment>
<dbReference type="GO" id="GO:0016616">
    <property type="term" value="F:oxidoreductase activity, acting on the CH-OH group of donors, NAD or NADP as acceptor"/>
    <property type="evidence" value="ECO:0007669"/>
    <property type="project" value="InterPro"/>
</dbReference>
<evidence type="ECO:0000256" key="1">
    <source>
        <dbReference type="ARBA" id="ARBA00001947"/>
    </source>
</evidence>
<reference evidence="7 8" key="1">
    <citation type="submission" date="2017-12" db="EMBL/GenBank/DDBJ databases">
        <title>Sequencing, de novo assembly and annotation of complete genome of a new Thraustochytrid species, strain FCC1311.</title>
        <authorList>
            <person name="Sedici K."/>
            <person name="Godart F."/>
            <person name="Aiese Cigliano R."/>
            <person name="Sanseverino W."/>
            <person name="Barakat M."/>
            <person name="Ortet P."/>
            <person name="Marechal E."/>
            <person name="Cagnac O."/>
            <person name="Amato A."/>
        </authorList>
    </citation>
    <scope>NUCLEOTIDE SEQUENCE [LARGE SCALE GENOMIC DNA]</scope>
</reference>
<name>A0A2R5GI75_9STRA</name>
<dbReference type="SUPFAM" id="SSF50129">
    <property type="entry name" value="GroES-like"/>
    <property type="match status" value="1"/>
</dbReference>
<dbReference type="FunFam" id="3.40.50.720:FF:000022">
    <property type="entry name" value="Cinnamyl alcohol dehydrogenase"/>
    <property type="match status" value="1"/>
</dbReference>
<dbReference type="Gene3D" id="3.40.50.720">
    <property type="entry name" value="NAD(P)-binding Rossmann-like Domain"/>
    <property type="match status" value="1"/>
</dbReference>
<evidence type="ECO:0000313" key="7">
    <source>
        <dbReference type="EMBL" id="GBG30019.1"/>
    </source>
</evidence>
<dbReference type="InterPro" id="IPR047109">
    <property type="entry name" value="CAD-like"/>
</dbReference>
<dbReference type="GO" id="GO:0008270">
    <property type="term" value="F:zinc ion binding"/>
    <property type="evidence" value="ECO:0007669"/>
    <property type="project" value="InterPro"/>
</dbReference>
<dbReference type="Pfam" id="PF08240">
    <property type="entry name" value="ADH_N"/>
    <property type="match status" value="1"/>
</dbReference>
<dbReference type="Gene3D" id="3.90.180.10">
    <property type="entry name" value="Medium-chain alcohol dehydrogenases, catalytic domain"/>
    <property type="match status" value="1"/>
</dbReference>
<dbReference type="Pfam" id="PF00107">
    <property type="entry name" value="ADH_zinc_N"/>
    <property type="match status" value="1"/>
</dbReference>
<evidence type="ECO:0000259" key="6">
    <source>
        <dbReference type="SMART" id="SM00829"/>
    </source>
</evidence>
<keyword evidence="2 5" id="KW-0479">Metal-binding</keyword>
<evidence type="ECO:0000256" key="3">
    <source>
        <dbReference type="ARBA" id="ARBA00022833"/>
    </source>
</evidence>
<dbReference type="InterPro" id="IPR011032">
    <property type="entry name" value="GroES-like_sf"/>
</dbReference>
<evidence type="ECO:0000256" key="2">
    <source>
        <dbReference type="ARBA" id="ARBA00022723"/>
    </source>
</evidence>
<organism evidence="7 8">
    <name type="scientific">Hondaea fermentalgiana</name>
    <dbReference type="NCBI Taxonomy" id="2315210"/>
    <lineage>
        <taxon>Eukaryota</taxon>
        <taxon>Sar</taxon>
        <taxon>Stramenopiles</taxon>
        <taxon>Bigyra</taxon>
        <taxon>Labyrinthulomycetes</taxon>
        <taxon>Thraustochytrida</taxon>
        <taxon>Thraustochytriidae</taxon>
        <taxon>Hondaea</taxon>
    </lineage>
</organism>
<dbReference type="SMART" id="SM00829">
    <property type="entry name" value="PKS_ER"/>
    <property type="match status" value="1"/>
</dbReference>
<keyword evidence="8" id="KW-1185">Reference proteome</keyword>
<dbReference type="PROSITE" id="PS00059">
    <property type="entry name" value="ADH_ZINC"/>
    <property type="match status" value="1"/>
</dbReference>
<evidence type="ECO:0000256" key="5">
    <source>
        <dbReference type="RuleBase" id="RU361277"/>
    </source>
</evidence>